<dbReference type="GO" id="GO:0071973">
    <property type="term" value="P:bacterial-type flagellum-dependent cell motility"/>
    <property type="evidence" value="ECO:0007669"/>
    <property type="project" value="InterPro"/>
</dbReference>
<evidence type="ECO:0000256" key="1">
    <source>
        <dbReference type="ARBA" id="ARBA00004117"/>
    </source>
</evidence>
<evidence type="ECO:0000256" key="5">
    <source>
        <dbReference type="ARBA" id="ARBA00022475"/>
    </source>
</evidence>
<evidence type="ECO:0000256" key="8">
    <source>
        <dbReference type="ARBA" id="ARBA00023136"/>
    </source>
</evidence>
<evidence type="ECO:0000256" key="4">
    <source>
        <dbReference type="ARBA" id="ARBA00021870"/>
    </source>
</evidence>
<proteinExistence type="inferred from homology"/>
<dbReference type="Gene3D" id="1.10.220.30">
    <property type="match status" value="3"/>
</dbReference>
<keyword evidence="13" id="KW-0282">Flagellum</keyword>
<dbReference type="PIRSF" id="PIRSF003161">
    <property type="entry name" value="FliG"/>
    <property type="match status" value="1"/>
</dbReference>
<dbReference type="InterPro" id="IPR028263">
    <property type="entry name" value="FliG_N"/>
</dbReference>
<dbReference type="Pfam" id="PF14841">
    <property type="entry name" value="FliG_M"/>
    <property type="match status" value="1"/>
</dbReference>
<feature type="domain" description="Flagellar motor switch protein FliG C-terminal" evidence="10">
    <location>
        <begin position="222"/>
        <end position="329"/>
    </location>
</feature>
<evidence type="ECO:0000256" key="6">
    <source>
        <dbReference type="ARBA" id="ARBA00022500"/>
    </source>
</evidence>
<evidence type="ECO:0000259" key="11">
    <source>
        <dbReference type="Pfam" id="PF14841"/>
    </source>
</evidence>
<feature type="domain" description="Flagellar motor switch protein FliG middle" evidence="11">
    <location>
        <begin position="120"/>
        <end position="194"/>
    </location>
</feature>
<evidence type="ECO:0000259" key="10">
    <source>
        <dbReference type="Pfam" id="PF01706"/>
    </source>
</evidence>
<evidence type="ECO:0000259" key="12">
    <source>
        <dbReference type="Pfam" id="PF14842"/>
    </source>
</evidence>
<evidence type="ECO:0000313" key="13">
    <source>
        <dbReference type="EMBL" id="GAF26483.1"/>
    </source>
</evidence>
<name>A0A0S6UFG4_NEOTH</name>
<dbReference type="Pfam" id="PF01706">
    <property type="entry name" value="FliG_C"/>
    <property type="match status" value="1"/>
</dbReference>
<dbReference type="InterPro" id="IPR000090">
    <property type="entry name" value="Flg_Motor_Flig"/>
</dbReference>
<dbReference type="PANTHER" id="PTHR30534:SF0">
    <property type="entry name" value="FLAGELLAR MOTOR SWITCH PROTEIN FLIG"/>
    <property type="match status" value="1"/>
</dbReference>
<organism evidence="13">
    <name type="scientific">Moorella thermoacetica Y72</name>
    <dbReference type="NCBI Taxonomy" id="1325331"/>
    <lineage>
        <taxon>Bacteria</taxon>
        <taxon>Bacillati</taxon>
        <taxon>Bacillota</taxon>
        <taxon>Clostridia</taxon>
        <taxon>Neomoorellales</taxon>
        <taxon>Neomoorellaceae</taxon>
        <taxon>Neomoorella</taxon>
    </lineage>
</organism>
<keyword evidence="7" id="KW-0283">Flagellar rotation</keyword>
<dbReference type="EMBL" id="DF238840">
    <property type="protein sequence ID" value="GAF26483.1"/>
    <property type="molecule type" value="Genomic_DNA"/>
</dbReference>
<dbReference type="Pfam" id="PF14842">
    <property type="entry name" value="FliG_N"/>
    <property type="match status" value="1"/>
</dbReference>
<dbReference type="PRINTS" id="PR00954">
    <property type="entry name" value="FLGMOTORFLIG"/>
</dbReference>
<comment type="subcellular location">
    <subcellularLocation>
        <location evidence="1">Bacterial flagellum basal body</location>
    </subcellularLocation>
    <subcellularLocation>
        <location evidence="2">Cell membrane</location>
        <topology evidence="2">Peripheral membrane protein</topology>
        <orientation evidence="2">Cytoplasmic side</orientation>
    </subcellularLocation>
</comment>
<keyword evidence="13" id="KW-0966">Cell projection</keyword>
<dbReference type="GO" id="GO:0003774">
    <property type="term" value="F:cytoskeletal motor activity"/>
    <property type="evidence" value="ECO:0007669"/>
    <property type="project" value="InterPro"/>
</dbReference>
<sequence length="339" mass="38033">MGWLAKQKALTGLEKAAIFLIAVGPELSSLILKQMAPEDIERITYQIANTPAVDPTTKQQIIDEFLELNDAKQFMLQGGIKYARDVLEKTVGPARAAEIIKKLLATSKIRPFNMIRKADPKQLVNFIYNEHPQTIALILAYLEPEQAAVILGALPDQLQADVAKRIALMERASPETVRELESILEQRLSSLVDQDFAVAGGIKSLVDILNRADRGTERTILESLEQDDPELADEIRKRMFVFEDILTLDDNSIRRVLREVDLKDLALALKAASEDVANRIYRNLSKRAGEMLKEDIEYMGPARLRDVEEAQQRIVQIIRRLDEAGEIIIARGGEDAIVV</sequence>
<keyword evidence="5" id="KW-1003">Cell membrane</keyword>
<evidence type="ECO:0000256" key="2">
    <source>
        <dbReference type="ARBA" id="ARBA00004413"/>
    </source>
</evidence>
<dbReference type="NCBIfam" id="TIGR00207">
    <property type="entry name" value="fliG"/>
    <property type="match status" value="1"/>
</dbReference>
<dbReference type="FunFam" id="1.10.220.30:FF:000001">
    <property type="entry name" value="Flagellar motor switch protein FliG"/>
    <property type="match status" value="1"/>
</dbReference>
<dbReference type="SUPFAM" id="SSF48029">
    <property type="entry name" value="FliG"/>
    <property type="match status" value="2"/>
</dbReference>
<dbReference type="GO" id="GO:0009425">
    <property type="term" value="C:bacterial-type flagellum basal body"/>
    <property type="evidence" value="ECO:0007669"/>
    <property type="project" value="UniProtKB-SubCell"/>
</dbReference>
<keyword evidence="8" id="KW-0472">Membrane</keyword>
<keyword evidence="9" id="KW-0975">Bacterial flagellum</keyword>
<dbReference type="InterPro" id="IPR011002">
    <property type="entry name" value="FliG_a-hlx"/>
</dbReference>
<keyword evidence="6" id="KW-0145">Chemotaxis</keyword>
<dbReference type="AlphaFoldDB" id="A0A0S6UFG4"/>
<reference evidence="13" key="1">
    <citation type="journal article" date="2014" name="Gene">
        <title>Genome-guided analysis of transformation efficiency and carbon dioxide assimilation by Moorella thermoacetica Y72.</title>
        <authorList>
            <person name="Tsukahara K."/>
            <person name="Kita A."/>
            <person name="Nakashimada Y."/>
            <person name="Hoshino T."/>
            <person name="Murakami K."/>
        </authorList>
    </citation>
    <scope>NUCLEOTIDE SEQUENCE [LARGE SCALE GENOMIC DNA]</scope>
    <source>
        <strain evidence="13">Y72</strain>
    </source>
</reference>
<dbReference type="InterPro" id="IPR032779">
    <property type="entry name" value="FliG_M"/>
</dbReference>
<dbReference type="GO" id="GO:0005886">
    <property type="term" value="C:plasma membrane"/>
    <property type="evidence" value="ECO:0007669"/>
    <property type="project" value="UniProtKB-SubCell"/>
</dbReference>
<evidence type="ECO:0000256" key="3">
    <source>
        <dbReference type="ARBA" id="ARBA00010299"/>
    </source>
</evidence>
<protein>
    <recommendedName>
        <fullName evidence="4">Flagellar motor switch protein FliG</fullName>
    </recommendedName>
</protein>
<evidence type="ECO:0000256" key="9">
    <source>
        <dbReference type="ARBA" id="ARBA00023143"/>
    </source>
</evidence>
<dbReference type="PANTHER" id="PTHR30534">
    <property type="entry name" value="FLAGELLAR MOTOR SWITCH PROTEIN FLIG"/>
    <property type="match status" value="1"/>
</dbReference>
<dbReference type="GO" id="GO:0006935">
    <property type="term" value="P:chemotaxis"/>
    <property type="evidence" value="ECO:0007669"/>
    <property type="project" value="UniProtKB-KW"/>
</dbReference>
<comment type="similarity">
    <text evidence="3">Belongs to the FliG family.</text>
</comment>
<evidence type="ECO:0000256" key="7">
    <source>
        <dbReference type="ARBA" id="ARBA00022779"/>
    </source>
</evidence>
<accession>A0A0S6UFG4</accession>
<dbReference type="InterPro" id="IPR023087">
    <property type="entry name" value="Flg_Motor_Flig_C"/>
</dbReference>
<gene>
    <name evidence="13" type="ORF">MTY_1823</name>
</gene>
<dbReference type="Proteomes" id="UP000063718">
    <property type="component" value="Unassembled WGS sequence"/>
</dbReference>
<keyword evidence="13" id="KW-0969">Cilium</keyword>
<feature type="domain" description="Flagellar motor switch protein FliG N-terminal" evidence="12">
    <location>
        <begin position="10"/>
        <end position="112"/>
    </location>
</feature>